<comment type="caution">
    <text evidence="5">The sequence shown here is derived from an EMBL/GenBank/DDBJ whole genome shotgun (WGS) entry which is preliminary data.</text>
</comment>
<gene>
    <name evidence="5" type="ORF">RM539_10465</name>
</gene>
<dbReference type="EMBL" id="JAVRHK010000006">
    <property type="protein sequence ID" value="MDT0677004.1"/>
    <property type="molecule type" value="Genomic_DNA"/>
</dbReference>
<dbReference type="Pfam" id="PF01420">
    <property type="entry name" value="Methylase_S"/>
    <property type="match status" value="2"/>
</dbReference>
<keyword evidence="3" id="KW-0238">DNA-binding</keyword>
<keyword evidence="6" id="KW-1185">Reference proteome</keyword>
<dbReference type="GO" id="GO:0004519">
    <property type="term" value="F:endonuclease activity"/>
    <property type="evidence" value="ECO:0007669"/>
    <property type="project" value="UniProtKB-KW"/>
</dbReference>
<dbReference type="InterPro" id="IPR000055">
    <property type="entry name" value="Restrct_endonuc_typeI_TRD"/>
</dbReference>
<evidence type="ECO:0000256" key="3">
    <source>
        <dbReference type="ARBA" id="ARBA00023125"/>
    </source>
</evidence>
<feature type="domain" description="Type I restriction modification DNA specificity" evidence="4">
    <location>
        <begin position="6"/>
        <end position="179"/>
    </location>
</feature>
<keyword evidence="5" id="KW-0378">Hydrolase</keyword>
<reference evidence="5 6" key="1">
    <citation type="submission" date="2023-09" db="EMBL/GenBank/DDBJ databases">
        <authorList>
            <person name="Rey-Velasco X."/>
        </authorList>
    </citation>
    <scope>NUCLEOTIDE SEQUENCE [LARGE SCALE GENOMIC DNA]</scope>
    <source>
        <strain evidence="5 6">F117</strain>
    </source>
</reference>
<dbReference type="PANTHER" id="PTHR30408">
    <property type="entry name" value="TYPE-1 RESTRICTION ENZYME ECOKI SPECIFICITY PROTEIN"/>
    <property type="match status" value="1"/>
</dbReference>
<dbReference type="InterPro" id="IPR052021">
    <property type="entry name" value="Type-I_RS_S_subunit"/>
</dbReference>
<dbReference type="EC" id="3.1.21.-" evidence="5"/>
<evidence type="ECO:0000313" key="5">
    <source>
        <dbReference type="EMBL" id="MDT0677004.1"/>
    </source>
</evidence>
<comment type="similarity">
    <text evidence="1">Belongs to the type-I restriction system S methylase family.</text>
</comment>
<evidence type="ECO:0000313" key="6">
    <source>
        <dbReference type="Proteomes" id="UP001262582"/>
    </source>
</evidence>
<keyword evidence="5" id="KW-0540">Nuclease</keyword>
<proteinExistence type="inferred from homology"/>
<keyword evidence="2" id="KW-0680">Restriction system</keyword>
<dbReference type="InterPro" id="IPR044946">
    <property type="entry name" value="Restrct_endonuc_typeI_TRD_sf"/>
</dbReference>
<accession>A0ABU3D674</accession>
<keyword evidence="5" id="KW-0255">Endonuclease</keyword>
<sequence>MFLAHSNFKMIPLSALAEINIGKTPARKEKLNFGEGETWLSIRDLNGVKYIEDSKEELTNLGVKSSNIKLVKKGTLLYSFKLSIGKTAIANKDLYTNEAIAALPIKDESILDLNYFYYVMSSFDFTEGGDRAVMGKTLNKAKLAKLQIPLPPLKVQRKIAAILDEADRLRQLDKQLIQKYEDLSQSLFLEMFGNVIKNPNNYPEKKLLDVCQEIFLGLTSKVEYVETGGYPLIRATDIRNGQLKFNKAKFISEAQHKRITKNRITKRGDVLVSKSGSLGTCAIVDSDKEFTTYESIFTVRVNPKFLINIFLTELLRNKSFKKKLLGNKVGGTVAHLNLKIFRNFIIPIPTISEQKKFTSQIKLLEDEKIRIRKLRLKSNELFNCLLQKAFKGELV</sequence>
<evidence type="ECO:0000256" key="2">
    <source>
        <dbReference type="ARBA" id="ARBA00022747"/>
    </source>
</evidence>
<dbReference type="RefSeq" id="WP_311503348.1">
    <property type="nucleotide sequence ID" value="NZ_JAVRHK010000006.1"/>
</dbReference>
<protein>
    <submittedName>
        <fullName evidence="5">Restriction endonuclease subunit S</fullName>
        <ecNumber evidence="5">3.1.21.-</ecNumber>
    </submittedName>
</protein>
<organism evidence="5 6">
    <name type="scientific">Autumnicola musiva</name>
    <dbReference type="NCBI Taxonomy" id="3075589"/>
    <lineage>
        <taxon>Bacteria</taxon>
        <taxon>Pseudomonadati</taxon>
        <taxon>Bacteroidota</taxon>
        <taxon>Flavobacteriia</taxon>
        <taxon>Flavobacteriales</taxon>
        <taxon>Flavobacteriaceae</taxon>
        <taxon>Autumnicola</taxon>
    </lineage>
</organism>
<dbReference type="SUPFAM" id="SSF116734">
    <property type="entry name" value="DNA methylase specificity domain"/>
    <property type="match status" value="2"/>
</dbReference>
<dbReference type="GO" id="GO:0016787">
    <property type="term" value="F:hydrolase activity"/>
    <property type="evidence" value="ECO:0007669"/>
    <property type="project" value="UniProtKB-KW"/>
</dbReference>
<dbReference type="CDD" id="cd17244">
    <property type="entry name" value="RMtype1_S_Apa101655I-TRD2-CR2_like"/>
    <property type="match status" value="1"/>
</dbReference>
<dbReference type="PANTHER" id="PTHR30408:SF12">
    <property type="entry name" value="TYPE I RESTRICTION ENZYME MJAVIII SPECIFICITY SUBUNIT"/>
    <property type="match status" value="1"/>
</dbReference>
<feature type="domain" description="Type I restriction modification DNA specificity" evidence="4">
    <location>
        <begin position="202"/>
        <end position="373"/>
    </location>
</feature>
<name>A0ABU3D674_9FLAO</name>
<evidence type="ECO:0000256" key="1">
    <source>
        <dbReference type="ARBA" id="ARBA00010923"/>
    </source>
</evidence>
<dbReference type="Proteomes" id="UP001262582">
    <property type="component" value="Unassembled WGS sequence"/>
</dbReference>
<dbReference type="Gene3D" id="3.90.220.20">
    <property type="entry name" value="DNA methylase specificity domains"/>
    <property type="match status" value="2"/>
</dbReference>
<evidence type="ECO:0000259" key="4">
    <source>
        <dbReference type="Pfam" id="PF01420"/>
    </source>
</evidence>